<proteinExistence type="predicted"/>
<dbReference type="AlphaFoldDB" id="A0A1R4HBQ3"/>
<gene>
    <name evidence="1" type="ORF">CRENPOLYSF1_470005</name>
</gene>
<protein>
    <submittedName>
        <fullName evidence="1">Uncharacterized protein</fullName>
    </submittedName>
</protein>
<dbReference type="Proteomes" id="UP000195667">
    <property type="component" value="Unassembled WGS sequence"/>
</dbReference>
<name>A0A1R4HBQ3_9GAMM</name>
<evidence type="ECO:0000313" key="2">
    <source>
        <dbReference type="Proteomes" id="UP000195667"/>
    </source>
</evidence>
<reference evidence="2" key="1">
    <citation type="submission" date="2017-02" db="EMBL/GenBank/DDBJ databases">
        <authorList>
            <person name="Daims H."/>
        </authorList>
    </citation>
    <scope>NUCLEOTIDE SEQUENCE [LARGE SCALE GENOMIC DNA]</scope>
</reference>
<keyword evidence="2" id="KW-1185">Reference proteome</keyword>
<dbReference type="EMBL" id="FUKI01000123">
    <property type="protein sequence ID" value="SJM93692.1"/>
    <property type="molecule type" value="Genomic_DNA"/>
</dbReference>
<organism evidence="1 2">
    <name type="scientific">Crenothrix polyspora</name>
    <dbReference type="NCBI Taxonomy" id="360316"/>
    <lineage>
        <taxon>Bacteria</taxon>
        <taxon>Pseudomonadati</taxon>
        <taxon>Pseudomonadota</taxon>
        <taxon>Gammaproteobacteria</taxon>
        <taxon>Methylococcales</taxon>
        <taxon>Crenotrichaceae</taxon>
        <taxon>Crenothrix</taxon>
    </lineage>
</organism>
<accession>A0A1R4HBQ3</accession>
<evidence type="ECO:0000313" key="1">
    <source>
        <dbReference type="EMBL" id="SJM93692.1"/>
    </source>
</evidence>
<sequence length="62" mass="7114">MQALLVKKGDLLYPCYIYGIRKMTEASMIQIINAYWSVLINTISSLQKKVFLSTLVINSKMK</sequence>